<dbReference type="RefSeq" id="WP_006301744.1">
    <property type="nucleotide sequence ID" value="NZ_CM001022.1"/>
</dbReference>
<feature type="transmembrane region" description="Helical" evidence="1">
    <location>
        <begin position="61"/>
        <end position="84"/>
    </location>
</feature>
<gene>
    <name evidence="2" type="ORF">Apau_2092</name>
</gene>
<dbReference type="EMBL" id="CM001022">
    <property type="protein sequence ID" value="EFQ24503.1"/>
    <property type="molecule type" value="Genomic_DNA"/>
</dbReference>
<name>E3CY16_9BACT</name>
<dbReference type="Proteomes" id="UP000005096">
    <property type="component" value="Chromosome"/>
</dbReference>
<keyword evidence="1" id="KW-0472">Membrane</keyword>
<proteinExistence type="predicted"/>
<evidence type="ECO:0000313" key="2">
    <source>
        <dbReference type="EMBL" id="EFQ24503.1"/>
    </source>
</evidence>
<feature type="transmembrane region" description="Helical" evidence="1">
    <location>
        <begin position="29"/>
        <end position="49"/>
    </location>
</feature>
<organism evidence="2 3">
    <name type="scientific">Aminomonas paucivorans DSM 12260</name>
    <dbReference type="NCBI Taxonomy" id="584708"/>
    <lineage>
        <taxon>Bacteria</taxon>
        <taxon>Thermotogati</taxon>
        <taxon>Synergistota</taxon>
        <taxon>Synergistia</taxon>
        <taxon>Synergistales</taxon>
        <taxon>Synergistaceae</taxon>
        <taxon>Aminomonas</taxon>
    </lineage>
</organism>
<protein>
    <submittedName>
        <fullName evidence="2">Uncharacterized protein</fullName>
    </submittedName>
</protein>
<dbReference type="AlphaFoldDB" id="E3CY16"/>
<dbReference type="PaxDb" id="584708-Apau_2092"/>
<dbReference type="STRING" id="584708.Apau_2092"/>
<evidence type="ECO:0000256" key="1">
    <source>
        <dbReference type="SAM" id="Phobius"/>
    </source>
</evidence>
<evidence type="ECO:0000313" key="3">
    <source>
        <dbReference type="Proteomes" id="UP000005096"/>
    </source>
</evidence>
<sequence length="92" mass="9590">MEALSRLVVAFCDLVEAEAKLLRRRAVEAATGATLVLVAGFCVALGLALLGRGGYLVLARLWGPVAASGITGGLFVALGGWLGWTVHNRIRS</sequence>
<keyword evidence="3" id="KW-1185">Reference proteome</keyword>
<accession>E3CY16</accession>
<keyword evidence="1" id="KW-0812">Transmembrane</keyword>
<keyword evidence="1" id="KW-1133">Transmembrane helix</keyword>
<reference evidence="2 3" key="1">
    <citation type="journal article" date="2010" name="Stand. Genomic Sci.">
        <title>Non-contiguous finished genome sequence of Aminomonas paucivorans type strain (GLU-3).</title>
        <authorList>
            <person name="Pitluck S."/>
            <person name="Yasawong M."/>
            <person name="Held B."/>
            <person name="Lapidus A."/>
            <person name="Nolan M."/>
            <person name="Copeland A."/>
            <person name="Lucas S."/>
            <person name="Del Rio T.G."/>
            <person name="Tice H."/>
            <person name="Cheng J.F."/>
            <person name="Chertkov O."/>
            <person name="Goodwin L."/>
            <person name="Tapia R."/>
            <person name="Han C."/>
            <person name="Liolios K."/>
            <person name="Ivanova N."/>
            <person name="Mavromatis K."/>
            <person name="Ovchinnikova G."/>
            <person name="Pati A."/>
            <person name="Chen A."/>
            <person name="Palaniappan K."/>
            <person name="Land M."/>
            <person name="Hauser L."/>
            <person name="Chang Y.J."/>
            <person name="Jeffries C.D."/>
            <person name="Pukall R."/>
            <person name="Spring S."/>
            <person name="Rohde M."/>
            <person name="Sikorski J."/>
            <person name="Goker M."/>
            <person name="Woyke T."/>
            <person name="Bristow J."/>
            <person name="Eisen J.A."/>
            <person name="Markowitz V."/>
            <person name="Hugenholtz P."/>
            <person name="Kyrpides N.C."/>
            <person name="Klenk H.P."/>
        </authorList>
    </citation>
    <scope>NUCLEOTIDE SEQUENCE [LARGE SCALE GENOMIC DNA]</scope>
    <source>
        <strain evidence="2 3">DSM 12260</strain>
    </source>
</reference>
<dbReference type="HOGENOM" id="CLU_2406850_0_0_0"/>